<accession>A0A8C4WVZ3</accession>
<keyword evidence="4 5" id="KW-0472">Membrane</keyword>
<evidence type="ECO:0000256" key="1">
    <source>
        <dbReference type="ARBA" id="ARBA00004141"/>
    </source>
</evidence>
<feature type="transmembrane region" description="Helical" evidence="5">
    <location>
        <begin position="124"/>
        <end position="151"/>
    </location>
</feature>
<evidence type="ECO:0000256" key="4">
    <source>
        <dbReference type="ARBA" id="ARBA00023136"/>
    </source>
</evidence>
<dbReference type="SUPFAM" id="SSF48652">
    <property type="entry name" value="Tetraspanin"/>
    <property type="match status" value="1"/>
</dbReference>
<evidence type="ECO:0000313" key="7">
    <source>
        <dbReference type="Proteomes" id="UP000694388"/>
    </source>
</evidence>
<feature type="transmembrane region" description="Helical" evidence="5">
    <location>
        <begin position="98"/>
        <end position="117"/>
    </location>
</feature>
<keyword evidence="7" id="KW-1185">Reference proteome</keyword>
<dbReference type="Proteomes" id="UP000694388">
    <property type="component" value="Unplaced"/>
</dbReference>
<proteinExistence type="predicted"/>
<comment type="subcellular location">
    <subcellularLocation>
        <location evidence="1">Membrane</location>
        <topology evidence="1">Multi-pass membrane protein</topology>
    </subcellularLocation>
</comment>
<evidence type="ECO:0000256" key="5">
    <source>
        <dbReference type="SAM" id="Phobius"/>
    </source>
</evidence>
<evidence type="ECO:0000313" key="6">
    <source>
        <dbReference type="Ensembl" id="ENSEBUP00000014394.1"/>
    </source>
</evidence>
<reference evidence="6" key="2">
    <citation type="submission" date="2025-09" db="UniProtKB">
        <authorList>
            <consortium name="Ensembl"/>
        </authorList>
    </citation>
    <scope>IDENTIFICATION</scope>
</reference>
<keyword evidence="2 5" id="KW-0812">Transmembrane</keyword>
<dbReference type="InterPro" id="IPR018499">
    <property type="entry name" value="Tetraspanin/Peripherin"/>
</dbReference>
<name>A0A8C4WVZ3_EPTBU</name>
<reference evidence="6" key="1">
    <citation type="submission" date="2025-08" db="UniProtKB">
        <authorList>
            <consortium name="Ensembl"/>
        </authorList>
    </citation>
    <scope>IDENTIFICATION</scope>
</reference>
<dbReference type="GO" id="GO:0005886">
    <property type="term" value="C:plasma membrane"/>
    <property type="evidence" value="ECO:0007669"/>
    <property type="project" value="TreeGrafter"/>
</dbReference>
<sequence>MSPSPSLSTMGTVDAASRFGQLALTVCSLFSFIGRLLSSTVKFIFNMTLHKMFKYTLLVLASVLCLASVALLGLGIWLHKHPGVELVILSHSAKCLEYVCIGVAIAGIVLSLIGLFGGHREHRLLLALYCIMVPLLVFTPFLMGGPLAVVYKDNMEMLIRGETKMELKHLYGTPTHEDFTTDWDKAMKLFHCCGAASYSDFEGSMFQNLTDCFSHKLAYPRTARCLLKRDASKW</sequence>
<dbReference type="PANTHER" id="PTHR19282">
    <property type="entry name" value="TETRASPANIN"/>
    <property type="match status" value="1"/>
</dbReference>
<dbReference type="Gene3D" id="1.10.1450.10">
    <property type="entry name" value="Tetraspanin"/>
    <property type="match status" value="1"/>
</dbReference>
<evidence type="ECO:0008006" key="8">
    <source>
        <dbReference type="Google" id="ProtNLM"/>
    </source>
</evidence>
<dbReference type="Ensembl" id="ENSEBUT00000014969.1">
    <property type="protein sequence ID" value="ENSEBUP00000014394.1"/>
    <property type="gene ID" value="ENSEBUG00000009072.1"/>
</dbReference>
<dbReference type="Pfam" id="PF00335">
    <property type="entry name" value="Tetraspanin"/>
    <property type="match status" value="1"/>
</dbReference>
<feature type="transmembrane region" description="Helical" evidence="5">
    <location>
        <begin position="20"/>
        <end position="45"/>
    </location>
</feature>
<feature type="transmembrane region" description="Helical" evidence="5">
    <location>
        <begin position="57"/>
        <end position="78"/>
    </location>
</feature>
<organism evidence="6 7">
    <name type="scientific">Eptatretus burgeri</name>
    <name type="common">Inshore hagfish</name>
    <dbReference type="NCBI Taxonomy" id="7764"/>
    <lineage>
        <taxon>Eukaryota</taxon>
        <taxon>Metazoa</taxon>
        <taxon>Chordata</taxon>
        <taxon>Craniata</taxon>
        <taxon>Vertebrata</taxon>
        <taxon>Cyclostomata</taxon>
        <taxon>Myxini</taxon>
        <taxon>Myxiniformes</taxon>
        <taxon>Myxinidae</taxon>
        <taxon>Eptatretinae</taxon>
        <taxon>Eptatretus</taxon>
    </lineage>
</organism>
<evidence type="ECO:0000256" key="2">
    <source>
        <dbReference type="ARBA" id="ARBA00022692"/>
    </source>
</evidence>
<evidence type="ECO:0000256" key="3">
    <source>
        <dbReference type="ARBA" id="ARBA00022989"/>
    </source>
</evidence>
<dbReference type="AlphaFoldDB" id="A0A8C4WVZ3"/>
<dbReference type="PANTHER" id="PTHR19282:SF519">
    <property type="entry name" value="TETRASPANIN"/>
    <property type="match status" value="1"/>
</dbReference>
<dbReference type="PRINTS" id="PR00259">
    <property type="entry name" value="TMFOUR"/>
</dbReference>
<protein>
    <recommendedName>
        <fullName evidence="8">Tetraspanin</fullName>
    </recommendedName>
</protein>
<dbReference type="InterPro" id="IPR008952">
    <property type="entry name" value="Tetraspanin_EC2_sf"/>
</dbReference>
<keyword evidence="3 5" id="KW-1133">Transmembrane helix</keyword>